<keyword evidence="1" id="KW-1133">Transmembrane helix</keyword>
<keyword evidence="3" id="KW-1185">Reference proteome</keyword>
<feature type="transmembrane region" description="Helical" evidence="1">
    <location>
        <begin position="64"/>
        <end position="87"/>
    </location>
</feature>
<dbReference type="AlphaFoldDB" id="A0A0A5GNG0"/>
<keyword evidence="1" id="KW-0472">Membrane</keyword>
<dbReference type="RefSeq" id="WP_026800242.1">
    <property type="nucleotide sequence ID" value="NZ_AULI01000007.1"/>
</dbReference>
<evidence type="ECO:0000313" key="2">
    <source>
        <dbReference type="EMBL" id="KGX92788.1"/>
    </source>
</evidence>
<feature type="transmembrane region" description="Helical" evidence="1">
    <location>
        <begin position="36"/>
        <end position="57"/>
    </location>
</feature>
<keyword evidence="1" id="KW-0812">Transmembrane</keyword>
<feature type="transmembrane region" description="Helical" evidence="1">
    <location>
        <begin position="7"/>
        <end position="24"/>
    </location>
</feature>
<sequence length="92" mass="10639">MKSHSWISYLSIVLAVLGLLLWFLPGKMMSTEARGIIFYVQFIIVPASFILAIVAFFRKGEKKLLPILSVLLNFVTFIIWFILYMFITSYTP</sequence>
<name>A0A0A5GNG0_9BACI</name>
<reference evidence="2 3" key="1">
    <citation type="submission" date="2013-08" db="EMBL/GenBank/DDBJ databases">
        <authorList>
            <person name="Huang J."/>
            <person name="Wang G."/>
        </authorList>
    </citation>
    <scope>NUCLEOTIDE SEQUENCE [LARGE SCALE GENOMIC DNA]</scope>
    <source>
        <strain evidence="2 3">JSM 076056</strain>
    </source>
</reference>
<gene>
    <name evidence="2" type="ORF">N781_15085</name>
</gene>
<dbReference type="EMBL" id="AVPE01000005">
    <property type="protein sequence ID" value="KGX92788.1"/>
    <property type="molecule type" value="Genomic_DNA"/>
</dbReference>
<evidence type="ECO:0000313" key="3">
    <source>
        <dbReference type="Proteomes" id="UP000030528"/>
    </source>
</evidence>
<evidence type="ECO:0000256" key="1">
    <source>
        <dbReference type="SAM" id="Phobius"/>
    </source>
</evidence>
<dbReference type="Proteomes" id="UP000030528">
    <property type="component" value="Unassembled WGS sequence"/>
</dbReference>
<protein>
    <submittedName>
        <fullName evidence="2">Uncharacterized protein</fullName>
    </submittedName>
</protein>
<organism evidence="2 3">
    <name type="scientific">Pontibacillus halophilus JSM 076056 = DSM 19796</name>
    <dbReference type="NCBI Taxonomy" id="1385510"/>
    <lineage>
        <taxon>Bacteria</taxon>
        <taxon>Bacillati</taxon>
        <taxon>Bacillota</taxon>
        <taxon>Bacilli</taxon>
        <taxon>Bacillales</taxon>
        <taxon>Bacillaceae</taxon>
        <taxon>Pontibacillus</taxon>
    </lineage>
</organism>
<comment type="caution">
    <text evidence="2">The sequence shown here is derived from an EMBL/GenBank/DDBJ whole genome shotgun (WGS) entry which is preliminary data.</text>
</comment>
<accession>A0A0A5GNG0</accession>
<proteinExistence type="predicted"/>